<dbReference type="InterPro" id="IPR000301">
    <property type="entry name" value="Tetraspanin_animals"/>
</dbReference>
<feature type="transmembrane region" description="Helical" evidence="7">
    <location>
        <begin position="80"/>
        <end position="102"/>
    </location>
</feature>
<dbReference type="GO" id="GO:0019899">
    <property type="term" value="F:enzyme binding"/>
    <property type="evidence" value="ECO:0007669"/>
    <property type="project" value="UniProtKB-ARBA"/>
</dbReference>
<evidence type="ECO:0000256" key="8">
    <source>
        <dbReference type="SAM" id="MobiDB-lite"/>
    </source>
</evidence>
<comment type="similarity">
    <text evidence="2 7">Belongs to the tetraspanin (TM4SF) family.</text>
</comment>
<evidence type="ECO:0000256" key="5">
    <source>
        <dbReference type="ARBA" id="ARBA00023136"/>
    </source>
</evidence>
<feature type="disulfide bond" evidence="6">
    <location>
        <begin position="140"/>
        <end position="173"/>
    </location>
</feature>
<dbReference type="GO" id="GO:0005886">
    <property type="term" value="C:plasma membrane"/>
    <property type="evidence" value="ECO:0007669"/>
    <property type="project" value="UniProtKB-SubCell"/>
</dbReference>
<dbReference type="GeneTree" id="ENSGT00940000165051"/>
<dbReference type="SUPFAM" id="SSF48652">
    <property type="entry name" value="Tetraspanin"/>
    <property type="match status" value="1"/>
</dbReference>
<dbReference type="OrthoDB" id="2014092at2759"/>
<organism evidence="9 10">
    <name type="scientific">Gadus morhua</name>
    <name type="common">Atlantic cod</name>
    <dbReference type="NCBI Taxonomy" id="8049"/>
    <lineage>
        <taxon>Eukaryota</taxon>
        <taxon>Metazoa</taxon>
        <taxon>Chordata</taxon>
        <taxon>Craniata</taxon>
        <taxon>Vertebrata</taxon>
        <taxon>Euteleostomi</taxon>
        <taxon>Actinopterygii</taxon>
        <taxon>Neopterygii</taxon>
        <taxon>Teleostei</taxon>
        <taxon>Neoteleostei</taxon>
        <taxon>Acanthomorphata</taxon>
        <taxon>Zeiogadaria</taxon>
        <taxon>Gadariae</taxon>
        <taxon>Gadiformes</taxon>
        <taxon>Gadoidei</taxon>
        <taxon>Gadidae</taxon>
        <taxon>Gadus</taxon>
    </lineage>
</organism>
<evidence type="ECO:0000313" key="10">
    <source>
        <dbReference type="Proteomes" id="UP000694546"/>
    </source>
</evidence>
<dbReference type="GO" id="GO:0046930">
    <property type="term" value="C:pore complex"/>
    <property type="evidence" value="ECO:0007669"/>
    <property type="project" value="UniProtKB-ARBA"/>
</dbReference>
<keyword evidence="6" id="KW-1015">Disulfide bond</keyword>
<feature type="region of interest" description="Disordered" evidence="8">
    <location>
        <begin position="256"/>
        <end position="287"/>
    </location>
</feature>
<evidence type="ECO:0000256" key="4">
    <source>
        <dbReference type="ARBA" id="ARBA00022989"/>
    </source>
</evidence>
<evidence type="ECO:0000256" key="2">
    <source>
        <dbReference type="ARBA" id="ARBA00006840"/>
    </source>
</evidence>
<feature type="transmembrane region" description="Helical" evidence="7">
    <location>
        <begin position="48"/>
        <end position="68"/>
    </location>
</feature>
<evidence type="ECO:0000256" key="6">
    <source>
        <dbReference type="PIRSR" id="PIRSR002419-1"/>
    </source>
</evidence>
<dbReference type="Proteomes" id="UP000694546">
    <property type="component" value="Chromosome 12"/>
</dbReference>
<evidence type="ECO:0000256" key="1">
    <source>
        <dbReference type="ARBA" id="ARBA00004141"/>
    </source>
</evidence>
<comment type="subcellular location">
    <subcellularLocation>
        <location evidence="1 7">Membrane</location>
        <topology evidence="1 7">Multi-pass membrane protein</topology>
    </subcellularLocation>
</comment>
<dbReference type="PANTHER" id="PTHR19282:SF168">
    <property type="entry name" value="TETRASPANIN"/>
    <property type="match status" value="1"/>
</dbReference>
<dbReference type="GO" id="GO:0072659">
    <property type="term" value="P:protein localization to plasma membrane"/>
    <property type="evidence" value="ECO:0007669"/>
    <property type="project" value="UniProtKB-ARBA"/>
</dbReference>
<dbReference type="InterPro" id="IPR008952">
    <property type="entry name" value="Tetraspanin_EC2_sf"/>
</dbReference>
<dbReference type="AlphaFoldDB" id="A0A8C4Z322"/>
<reference evidence="9" key="1">
    <citation type="submission" date="2025-08" db="UniProtKB">
        <authorList>
            <consortium name="Ensembl"/>
        </authorList>
    </citation>
    <scope>IDENTIFICATION</scope>
</reference>
<evidence type="ECO:0000256" key="3">
    <source>
        <dbReference type="ARBA" id="ARBA00022692"/>
    </source>
</evidence>
<name>A0A8C4Z322_GADMO</name>
<proteinExistence type="inferred from homology"/>
<feature type="transmembrane region" description="Helical" evidence="7">
    <location>
        <begin position="220"/>
        <end position="243"/>
    </location>
</feature>
<keyword evidence="5 7" id="KW-0472">Membrane</keyword>
<dbReference type="Pfam" id="PF00335">
    <property type="entry name" value="Tetraspanin"/>
    <property type="match status" value="1"/>
</dbReference>
<dbReference type="GO" id="GO:0005737">
    <property type="term" value="C:cytoplasm"/>
    <property type="evidence" value="ECO:0007669"/>
    <property type="project" value="UniProtKB-SubCell"/>
</dbReference>
<dbReference type="GO" id="GO:0046931">
    <property type="term" value="P:pore complex assembly"/>
    <property type="evidence" value="ECO:0007669"/>
    <property type="project" value="UniProtKB-ARBA"/>
</dbReference>
<dbReference type="InterPro" id="IPR018499">
    <property type="entry name" value="Tetraspanin/Peripherin"/>
</dbReference>
<evidence type="ECO:0000256" key="7">
    <source>
        <dbReference type="RuleBase" id="RU361218"/>
    </source>
</evidence>
<feature type="disulfide bond" evidence="6">
    <location>
        <begin position="141"/>
        <end position="157"/>
    </location>
</feature>
<evidence type="ECO:0000313" key="9">
    <source>
        <dbReference type="Ensembl" id="ENSGMOP00000004630.2"/>
    </source>
</evidence>
<accession>A0A8C4Z322</accession>
<dbReference type="CDD" id="cd03158">
    <property type="entry name" value="penumbra_like_LEL"/>
    <property type="match status" value="1"/>
</dbReference>
<dbReference type="OMA" id="CMISLAA"/>
<dbReference type="GO" id="GO:0051604">
    <property type="term" value="P:protein maturation"/>
    <property type="evidence" value="ECO:0007669"/>
    <property type="project" value="UniProtKB-ARBA"/>
</dbReference>
<dbReference type="PIRSF" id="PIRSF002419">
    <property type="entry name" value="Tetraspanin"/>
    <property type="match status" value="1"/>
</dbReference>
<dbReference type="Ensembl" id="ENSGMOT00000004770.2">
    <property type="protein sequence ID" value="ENSGMOP00000004630.2"/>
    <property type="gene ID" value="ENSGMOG00000004365.2"/>
</dbReference>
<dbReference type="Gene3D" id="1.10.1450.10">
    <property type="entry name" value="Tetraspanin"/>
    <property type="match status" value="1"/>
</dbReference>
<reference evidence="9" key="2">
    <citation type="submission" date="2025-09" db="UniProtKB">
        <authorList>
            <consortium name="Ensembl"/>
        </authorList>
    </citation>
    <scope>IDENTIFICATION</scope>
</reference>
<keyword evidence="10" id="KW-1185">Reference proteome</keyword>
<feature type="compositionally biased region" description="Basic and acidic residues" evidence="8">
    <location>
        <begin position="256"/>
        <end position="269"/>
    </location>
</feature>
<gene>
    <name evidence="9" type="primary">zgc:113223</name>
</gene>
<keyword evidence="4 7" id="KW-1133">Transmembrane helix</keyword>
<dbReference type="GO" id="GO:0005912">
    <property type="term" value="C:adherens junction"/>
    <property type="evidence" value="ECO:0007669"/>
    <property type="project" value="UniProtKB-SubCell"/>
</dbReference>
<dbReference type="PANTHER" id="PTHR19282">
    <property type="entry name" value="TETRASPANIN"/>
    <property type="match status" value="1"/>
</dbReference>
<comment type="caution">
    <text evidence="7">Lacks conserved residue(s) required for the propagation of feature annotation.</text>
</comment>
<dbReference type="PRINTS" id="PR00259">
    <property type="entry name" value="TMFOUR"/>
</dbReference>
<protein>
    <recommendedName>
        <fullName evidence="7">Tetraspanin</fullName>
    </recommendedName>
</protein>
<sequence>MRGYRTIKYSLFCCCYVFWVASSILVAAGVYAKIAKEKDVIDTLTVDPALVLILIGSVMFFINVFGCLGALRNAECLLRTFLGILLVILLLQIGVTVLGYIFSEKVIQRTEQLMLRALVGYREDLDLENAIDFIQKKFQCCGVQAFTDWSLNAYFNCSETNPSLEACAVPFSCCTGLQSQTVMNTMCGYGVQRAEGSSAQEEVYTGGCLEQILWWSKHHLLLVGGLAGALLLVELCLVCLAAAQISRIRVEQRRVEQQRAESRQRRKESPWLPAVRPFPEPDANTSS</sequence>
<keyword evidence="3 7" id="KW-0812">Transmembrane</keyword>